<reference evidence="13 14" key="1">
    <citation type="journal article" date="2010" name="Nature">
        <title>Genome sequencing and analysis of the model grass Brachypodium distachyon.</title>
        <authorList>
            <consortium name="International Brachypodium Initiative"/>
        </authorList>
    </citation>
    <scope>NUCLEOTIDE SEQUENCE [LARGE SCALE GENOMIC DNA]</scope>
    <source>
        <strain evidence="13 14">Bd21</strain>
    </source>
</reference>
<dbReference type="PROSITE" id="PS01359">
    <property type="entry name" value="ZF_PHD_1"/>
    <property type="match status" value="1"/>
</dbReference>
<dbReference type="GeneID" id="100821635"/>
<dbReference type="STRING" id="15368.A0A0Q3L223"/>
<feature type="compositionally biased region" description="Low complexity" evidence="10">
    <location>
        <begin position="391"/>
        <end position="400"/>
    </location>
</feature>
<evidence type="ECO:0000256" key="2">
    <source>
        <dbReference type="ARBA" id="ARBA00022723"/>
    </source>
</evidence>
<keyword evidence="8" id="KW-0539">Nucleus</keyword>
<feature type="region of interest" description="Disordered" evidence="10">
    <location>
        <begin position="676"/>
        <end position="735"/>
    </location>
</feature>
<keyword evidence="4 9" id="KW-0863">Zinc-finger</keyword>
<name>A0A0Q3L223_BRADI</name>
<dbReference type="GO" id="GO:0008270">
    <property type="term" value="F:zinc ion binding"/>
    <property type="evidence" value="ECO:0007669"/>
    <property type="project" value="UniProtKB-KW"/>
</dbReference>
<dbReference type="EMBL" id="CM000883">
    <property type="protein sequence ID" value="KQJ86533.1"/>
    <property type="molecule type" value="Genomic_DNA"/>
</dbReference>
<dbReference type="GO" id="GO:0000785">
    <property type="term" value="C:chromatin"/>
    <property type="evidence" value="ECO:0000318"/>
    <property type="project" value="GO_Central"/>
</dbReference>
<keyword evidence="5" id="KW-0862">Zinc</keyword>
<dbReference type="OrthoDB" id="1903104at2759"/>
<comment type="subcellular location">
    <subcellularLocation>
        <location evidence="1">Nucleus</location>
    </subcellularLocation>
</comment>
<sequence length="809" mass="88569">MAFHVACPITCRRLCDCELGFGAARGKEAKAGVWADAAAALEGFLADPWLLRPAEAGDGVAVGTVQVEVPPLPLAEEAEDEAHRAAMQRQAAAAEDFARRLEGSYGFPEAEGDDDDSDQEEGNAAIKVMCRLCISGENEGSSKAAKMLPCKLCNKKYHKKCVKYWGEHRDLFHWSSWVCPSCRSCEVCRRPGDPNKLMFCKRCDGAYHCYCQQPSHKNVSHGPYLCPKHTRCHSCGSGVPGSGHSTRWFLGYTCCDACGRLFVKGNYCPVCLKVYRDSEVIPMVCCDVCEKWVHIECDGISEEKYQQFQADENLQYTCASCRGECSQIRDAEDAVRELWKRRNIVDHDLMVSLRAAAALPSLEDVSPSNPNSDDERLGAFVPKNDGRNTLKFSFKSNSSKPPLDQSGQEKNVPKTSGSNKKHSKKKGNQGNISVGDPDEIFLEKRHEAKSYSNLGGHTIEGNHGQSTIKNDDSVFTLSATRSSEKGAANNADMIPKVKIRGSKAPSLHFKDVGEVNTAKSDAGKGTKLVFHFGTRHKSGSGSPKSEMTNSHKEQELGSLHGGKIDVTSQFKSSKSEKKEKSVMKLVRETGVQQRNSLLGDLGTSKKHVTGKRSNAIISGMENAGESGTRSRSFGHKQSIPNQLTDNQATASLPVNNSPDSLKPSLLKLKFKRPHFEQPSAQVAQPEETATWASQQEELNVAKGQRSKRKRPSMDKMDGSEGKTPGKRHQQSTGDEAMDATWILRKLGKDAIGKRIEIQLPSDGKWHQGVVSNVLSGTLCVQLDDGSSENLELGKQAVRLVAQRSKGGKR</sequence>
<dbReference type="AlphaFoldDB" id="A0A0Q3L223"/>
<dbReference type="Pfam" id="PF00628">
    <property type="entry name" value="PHD"/>
    <property type="match status" value="2"/>
</dbReference>
<evidence type="ECO:0000256" key="5">
    <source>
        <dbReference type="ARBA" id="ARBA00022833"/>
    </source>
</evidence>
<dbReference type="KEGG" id="bdi:100821635"/>
<dbReference type="InterPro" id="IPR001841">
    <property type="entry name" value="Znf_RING"/>
</dbReference>
<dbReference type="SUPFAM" id="SSF57903">
    <property type="entry name" value="FYVE/PHD zinc finger"/>
    <property type="match status" value="3"/>
</dbReference>
<keyword evidence="2" id="KW-0479">Metal-binding</keyword>
<accession>A0A0Q3L223</accession>
<evidence type="ECO:0000313" key="13">
    <source>
        <dbReference type="EMBL" id="KQJ86533.1"/>
    </source>
</evidence>
<dbReference type="EnsemblPlants" id="KQJ86533">
    <property type="protein sequence ID" value="KQJ86533"/>
    <property type="gene ID" value="BRADI_4g06137v3"/>
</dbReference>
<feature type="region of interest" description="Disordered" evidence="10">
    <location>
        <begin position="362"/>
        <end position="436"/>
    </location>
</feature>
<dbReference type="FunFam" id="3.30.40.10:FF:000638">
    <property type="entry name" value="PHD finger family protein"/>
    <property type="match status" value="1"/>
</dbReference>
<dbReference type="Gene3D" id="3.30.40.10">
    <property type="entry name" value="Zinc/RING finger domain, C3HC4 (zinc finger)"/>
    <property type="match status" value="2"/>
</dbReference>
<evidence type="ECO:0000256" key="4">
    <source>
        <dbReference type="ARBA" id="ARBA00022771"/>
    </source>
</evidence>
<keyword evidence="3" id="KW-0677">Repeat</keyword>
<keyword evidence="15" id="KW-1185">Reference proteome</keyword>
<proteinExistence type="predicted"/>
<evidence type="ECO:0000313" key="14">
    <source>
        <dbReference type="EnsemblPlants" id="KQJ86533"/>
    </source>
</evidence>
<reference evidence="13" key="2">
    <citation type="submission" date="2017-06" db="EMBL/GenBank/DDBJ databases">
        <title>WGS assembly of Brachypodium distachyon.</title>
        <authorList>
            <consortium name="The International Brachypodium Initiative"/>
            <person name="Lucas S."/>
            <person name="Harmon-Smith M."/>
            <person name="Lail K."/>
            <person name="Tice H."/>
            <person name="Grimwood J."/>
            <person name="Bruce D."/>
            <person name="Barry K."/>
            <person name="Shu S."/>
            <person name="Lindquist E."/>
            <person name="Wang M."/>
            <person name="Pitluck S."/>
            <person name="Vogel J.P."/>
            <person name="Garvin D.F."/>
            <person name="Mockler T.C."/>
            <person name="Schmutz J."/>
            <person name="Rokhsar D."/>
            <person name="Bevan M.W."/>
        </authorList>
    </citation>
    <scope>NUCLEOTIDE SEQUENCE</scope>
    <source>
        <strain evidence="13">Bd21</strain>
    </source>
</reference>
<evidence type="ECO:0000256" key="7">
    <source>
        <dbReference type="ARBA" id="ARBA00023163"/>
    </source>
</evidence>
<evidence type="ECO:0000256" key="3">
    <source>
        <dbReference type="ARBA" id="ARBA00022737"/>
    </source>
</evidence>
<gene>
    <name evidence="14" type="primary">LOC100821635</name>
    <name evidence="13" type="ORF">BRADI_4g06137v3</name>
</gene>
<dbReference type="ExpressionAtlas" id="A0A0Q3L223">
    <property type="expression patterns" value="baseline and differential"/>
</dbReference>
<dbReference type="PROSITE" id="PS50089">
    <property type="entry name" value="ZF_RING_2"/>
    <property type="match status" value="1"/>
</dbReference>
<evidence type="ECO:0000313" key="15">
    <source>
        <dbReference type="Proteomes" id="UP000008810"/>
    </source>
</evidence>
<dbReference type="GO" id="GO:0005634">
    <property type="term" value="C:nucleus"/>
    <property type="evidence" value="ECO:0000318"/>
    <property type="project" value="GO_Central"/>
</dbReference>
<feature type="compositionally biased region" description="Basic and acidic residues" evidence="10">
    <location>
        <begin position="711"/>
        <end position="720"/>
    </location>
</feature>
<dbReference type="Gramene" id="KQJ86533">
    <property type="protein sequence ID" value="KQJ86533"/>
    <property type="gene ID" value="BRADI_4g06137v3"/>
</dbReference>
<dbReference type="FunFam" id="3.30.40.10:FF:000238">
    <property type="entry name" value="PHD finger family protein"/>
    <property type="match status" value="1"/>
</dbReference>
<dbReference type="InterPro" id="IPR001965">
    <property type="entry name" value="Znf_PHD"/>
</dbReference>
<dbReference type="PANTHER" id="PTHR45888:SF4">
    <property type="entry name" value="PHD FINGER PROTEIN 10"/>
    <property type="match status" value="1"/>
</dbReference>
<dbReference type="RefSeq" id="XP_003575905.1">
    <property type="nucleotide sequence ID" value="XM_003575857.4"/>
</dbReference>
<evidence type="ECO:0000256" key="8">
    <source>
        <dbReference type="ARBA" id="ARBA00023242"/>
    </source>
</evidence>
<feature type="domain" description="RING-type" evidence="12">
    <location>
        <begin position="130"/>
        <end position="183"/>
    </location>
</feature>
<dbReference type="InterPro" id="IPR013083">
    <property type="entry name" value="Znf_RING/FYVE/PHD"/>
</dbReference>
<dbReference type="GO" id="GO:0003682">
    <property type="term" value="F:chromatin binding"/>
    <property type="evidence" value="ECO:0000318"/>
    <property type="project" value="GO_Central"/>
</dbReference>
<evidence type="ECO:0000256" key="1">
    <source>
        <dbReference type="ARBA" id="ARBA00004123"/>
    </source>
</evidence>
<feature type="domain" description="PHD-type" evidence="11">
    <location>
        <begin position="265"/>
        <end position="324"/>
    </location>
</feature>
<organism evidence="13">
    <name type="scientific">Brachypodium distachyon</name>
    <name type="common">Purple false brome</name>
    <name type="synonym">Trachynia distachya</name>
    <dbReference type="NCBI Taxonomy" id="15368"/>
    <lineage>
        <taxon>Eukaryota</taxon>
        <taxon>Viridiplantae</taxon>
        <taxon>Streptophyta</taxon>
        <taxon>Embryophyta</taxon>
        <taxon>Tracheophyta</taxon>
        <taxon>Spermatophyta</taxon>
        <taxon>Magnoliopsida</taxon>
        <taxon>Liliopsida</taxon>
        <taxon>Poales</taxon>
        <taxon>Poaceae</taxon>
        <taxon>BOP clade</taxon>
        <taxon>Pooideae</taxon>
        <taxon>Stipodae</taxon>
        <taxon>Brachypodieae</taxon>
        <taxon>Brachypodium</taxon>
    </lineage>
</organism>
<evidence type="ECO:0000259" key="11">
    <source>
        <dbReference type="PROSITE" id="PS50016"/>
    </source>
</evidence>
<dbReference type="GO" id="GO:0004402">
    <property type="term" value="F:histone acetyltransferase activity"/>
    <property type="evidence" value="ECO:0000318"/>
    <property type="project" value="GO_Central"/>
</dbReference>
<dbReference type="InterPro" id="IPR011011">
    <property type="entry name" value="Znf_FYVE_PHD"/>
</dbReference>
<evidence type="ECO:0000256" key="9">
    <source>
        <dbReference type="PROSITE-ProRule" id="PRU00175"/>
    </source>
</evidence>
<dbReference type="InterPro" id="IPR019786">
    <property type="entry name" value="Zinc_finger_PHD-type_CS"/>
</dbReference>
<dbReference type="GO" id="GO:0003712">
    <property type="term" value="F:transcription coregulator activity"/>
    <property type="evidence" value="ECO:0000318"/>
    <property type="project" value="GO_Central"/>
</dbReference>
<evidence type="ECO:0000259" key="12">
    <source>
        <dbReference type="PROSITE" id="PS50089"/>
    </source>
</evidence>
<dbReference type="FunCoup" id="A0A0Q3L223">
    <property type="interactions" value="1552"/>
</dbReference>
<dbReference type="InterPro" id="IPR019787">
    <property type="entry name" value="Znf_PHD-finger"/>
</dbReference>
<evidence type="ECO:0000256" key="10">
    <source>
        <dbReference type="SAM" id="MobiDB-lite"/>
    </source>
</evidence>
<protein>
    <recommendedName>
        <fullName evidence="16">PHD-type domain-containing protein</fullName>
    </recommendedName>
</protein>
<feature type="region of interest" description="Disordered" evidence="10">
    <location>
        <begin position="533"/>
        <end position="582"/>
    </location>
</feature>
<keyword evidence="7" id="KW-0804">Transcription</keyword>
<evidence type="ECO:0000256" key="6">
    <source>
        <dbReference type="ARBA" id="ARBA00023015"/>
    </source>
</evidence>
<feature type="domain" description="PHD-type" evidence="11">
    <location>
        <begin position="127"/>
        <end position="185"/>
    </location>
</feature>
<feature type="region of interest" description="Disordered" evidence="10">
    <location>
        <begin position="601"/>
        <end position="639"/>
    </location>
</feature>
<dbReference type="GO" id="GO:0006357">
    <property type="term" value="P:regulation of transcription by RNA polymerase II"/>
    <property type="evidence" value="ECO:0000318"/>
    <property type="project" value="GO_Central"/>
</dbReference>
<dbReference type="SMART" id="SM00249">
    <property type="entry name" value="PHD"/>
    <property type="match status" value="3"/>
</dbReference>
<dbReference type="PANTHER" id="PTHR45888">
    <property type="entry name" value="HL01030P-RELATED"/>
    <property type="match status" value="1"/>
</dbReference>
<reference evidence="14" key="3">
    <citation type="submission" date="2018-08" db="UniProtKB">
        <authorList>
            <consortium name="EnsemblPlants"/>
        </authorList>
    </citation>
    <scope>IDENTIFICATION</scope>
    <source>
        <strain evidence="14">cv. Bd21</strain>
    </source>
</reference>
<dbReference type="PROSITE" id="PS50016">
    <property type="entry name" value="ZF_PHD_2"/>
    <property type="match status" value="2"/>
</dbReference>
<feature type="compositionally biased region" description="Polar residues" evidence="10">
    <location>
        <begin position="539"/>
        <end position="548"/>
    </location>
</feature>
<feature type="compositionally biased region" description="Basic and acidic residues" evidence="10">
    <location>
        <begin position="573"/>
        <end position="582"/>
    </location>
</feature>
<keyword evidence="6" id="KW-0805">Transcription regulation</keyword>
<dbReference type="Proteomes" id="UP000008810">
    <property type="component" value="Chromosome 4"/>
</dbReference>
<evidence type="ECO:0008006" key="16">
    <source>
        <dbReference type="Google" id="ProtNLM"/>
    </source>
</evidence>